<dbReference type="GeneID" id="115477245"/>
<dbReference type="PANTHER" id="PTHR20929:SF11">
    <property type="entry name" value="DYNEIN AXONEMAL INTERMEDIATE CHAIN 7"/>
    <property type="match status" value="1"/>
</dbReference>
<name>A0A6P7Z244_9AMPH</name>
<dbReference type="InterPro" id="IPR023247">
    <property type="entry name" value="IC97/Dnai7-like"/>
</dbReference>
<dbReference type="InParanoid" id="A0A6P7Z244"/>
<sequence length="742" mass="86234">MTELVWLDETWWRTERFICLSSKGGPKKKGKLSKAERLRLLKEEEDQRLREKEEARLKAEQIEAEKLEKERLEKEERERLEAKELEHREEELTELDLLLKNKFAVAEEWKSELRAQAKWERYMKCDGSPDPTVLHEINTFISLWREVQNEDIQSVLCKSNLVINLIQELEFLLLDTPSHVLSENEVIQYKGTILDLQALLGNKCNEGTDHLLKQASVLADIDTGNMQTVIKDRNVTLYVWANLNKNPRFKGYEFLEEIGFELPKPLALSNIAIRILHTSYDHLSPQSSTFSLQVKKEIEETRHSINILEESSGEEMKPPEMENNTGVENIPTHDEEVQSESRKSAISFNSIAREAVNEGLQQTKSEIHPEEFAVSLHSLPLQSEQEEVIDDDVVDLRQFTPLGGVYYFDLLKLPPQRKQLKEWSILQLLEGGLQTFPYPMETLQTTTPRYEKEGEIITFPLVGVSFKLPEDVIFFEEPQVARWDPKGKNWRTDYITNKTYYIEDKKISFKMNSFYTFTLFQNAHINMPYLSWELRPEGMNAAMFTITSAFTDFQLEIKDNQCRLNCLSAEGYGSVSHILKNWMTPITLKTALKKAGLNLFPAEDSDKFVSIIKKNNQVEKAAYEQMALLSPCYCFSWSKWNAESGYENVVLKVKEFSKTEYKDDIWLLYMFNGCRAQRLKITESSEIFSDNIPENCEFHSSLFHAVKAHTNDTTVEDIKISHYKFIDCVYQLLESTKVLTYS</sequence>
<dbReference type="AlphaFoldDB" id="A0A6P7Z244"/>
<reference evidence="6" key="1">
    <citation type="submission" date="2025-08" db="UniProtKB">
        <authorList>
            <consortium name="RefSeq"/>
        </authorList>
    </citation>
    <scope>IDENTIFICATION</scope>
</reference>
<dbReference type="RefSeq" id="XP_030069839.1">
    <property type="nucleotide sequence ID" value="XM_030213979.1"/>
</dbReference>
<evidence type="ECO:0000313" key="6">
    <source>
        <dbReference type="RefSeq" id="XP_030069839.1"/>
    </source>
</evidence>
<dbReference type="Pfam" id="PF15927">
    <property type="entry name" value="Casc1_N"/>
    <property type="match status" value="1"/>
</dbReference>
<proteinExistence type="inferred from homology"/>
<dbReference type="OrthoDB" id="297923at2759"/>
<evidence type="ECO:0000256" key="2">
    <source>
        <dbReference type="ARBA" id="ARBA00024414"/>
    </source>
</evidence>
<evidence type="ECO:0000313" key="5">
    <source>
        <dbReference type="Proteomes" id="UP000515156"/>
    </source>
</evidence>
<feature type="domain" description="IC97/Casc1 N-terminal" evidence="4">
    <location>
        <begin position="48"/>
        <end position="248"/>
    </location>
</feature>
<evidence type="ECO:0000256" key="3">
    <source>
        <dbReference type="SAM" id="Coils"/>
    </source>
</evidence>
<dbReference type="FunCoup" id="A0A6P7Z244">
    <property type="interactions" value="162"/>
</dbReference>
<dbReference type="KEGG" id="muo:115477245"/>
<dbReference type="GO" id="GO:0005930">
    <property type="term" value="C:axoneme"/>
    <property type="evidence" value="ECO:0007669"/>
    <property type="project" value="TreeGrafter"/>
</dbReference>
<dbReference type="PRINTS" id="PR02043">
    <property type="entry name" value="CANCERSCCP1"/>
</dbReference>
<dbReference type="GO" id="GO:0008017">
    <property type="term" value="F:microtubule binding"/>
    <property type="evidence" value="ECO:0007669"/>
    <property type="project" value="TreeGrafter"/>
</dbReference>
<organism evidence="5 6">
    <name type="scientific">Microcaecilia unicolor</name>
    <dbReference type="NCBI Taxonomy" id="1415580"/>
    <lineage>
        <taxon>Eukaryota</taxon>
        <taxon>Metazoa</taxon>
        <taxon>Chordata</taxon>
        <taxon>Craniata</taxon>
        <taxon>Vertebrata</taxon>
        <taxon>Euteleostomi</taxon>
        <taxon>Amphibia</taxon>
        <taxon>Gymnophiona</taxon>
        <taxon>Siphonopidae</taxon>
        <taxon>Microcaecilia</taxon>
    </lineage>
</organism>
<dbReference type="CTD" id="55259"/>
<keyword evidence="3" id="KW-0175">Coiled coil</keyword>
<dbReference type="InterPro" id="IPR031826">
    <property type="entry name" value="IC97/Casc1_N"/>
</dbReference>
<gene>
    <name evidence="6" type="primary">CASC1</name>
</gene>
<protein>
    <recommendedName>
        <fullName evidence="2">Dynein axonemal intermediate chain 7</fullName>
    </recommendedName>
</protein>
<keyword evidence="5" id="KW-1185">Reference proteome</keyword>
<evidence type="ECO:0000256" key="1">
    <source>
        <dbReference type="ARBA" id="ARBA00024332"/>
    </source>
</evidence>
<dbReference type="GO" id="GO:0048487">
    <property type="term" value="F:beta-tubulin binding"/>
    <property type="evidence" value="ECO:0007669"/>
    <property type="project" value="TreeGrafter"/>
</dbReference>
<dbReference type="PANTHER" id="PTHR20929">
    <property type="entry name" value="LUNG ADENOMA SUSCEPTIBILITY 1-RELATED"/>
    <property type="match status" value="1"/>
</dbReference>
<comment type="similarity">
    <text evidence="1">Belongs to the DNAI7 family.</text>
</comment>
<dbReference type="Proteomes" id="UP000515156">
    <property type="component" value="Chromosome 9"/>
</dbReference>
<feature type="coiled-coil region" evidence="3">
    <location>
        <begin position="35"/>
        <end position="95"/>
    </location>
</feature>
<evidence type="ECO:0000259" key="4">
    <source>
        <dbReference type="Pfam" id="PF15927"/>
    </source>
</evidence>
<accession>A0A6P7Z244</accession>